<feature type="transmembrane region" description="Helical" evidence="4">
    <location>
        <begin position="52"/>
        <end position="75"/>
    </location>
</feature>
<name>A0A420WRA9_9PROT</name>
<dbReference type="EMBL" id="RBIG01000001">
    <property type="protein sequence ID" value="RKQ73520.1"/>
    <property type="molecule type" value="Genomic_DNA"/>
</dbReference>
<reference evidence="6 7" key="1">
    <citation type="submission" date="2018-10" db="EMBL/GenBank/DDBJ databases">
        <title>Comparative analysis of microorganisms from saline springs in Andes Mountain Range, Colombia.</title>
        <authorList>
            <person name="Rubin E."/>
        </authorList>
    </citation>
    <scope>NUCLEOTIDE SEQUENCE [LARGE SCALE GENOMIC DNA]</scope>
    <source>
        <strain evidence="6 7">USBA 36</strain>
    </source>
</reference>
<gene>
    <name evidence="6" type="ORF">BCL74_1309</name>
</gene>
<evidence type="ECO:0000256" key="4">
    <source>
        <dbReference type="SAM" id="Phobius"/>
    </source>
</evidence>
<dbReference type="OrthoDB" id="9794076at2"/>
<feature type="transmembrane region" description="Helical" evidence="4">
    <location>
        <begin position="318"/>
        <end position="339"/>
    </location>
</feature>
<dbReference type="PANTHER" id="PTHR23523:SF2">
    <property type="entry name" value="2-NITROIMIDAZOLE TRANSPORTER"/>
    <property type="match status" value="1"/>
</dbReference>
<comment type="caution">
    <text evidence="6">The sequence shown here is derived from an EMBL/GenBank/DDBJ whole genome shotgun (WGS) entry which is preliminary data.</text>
</comment>
<evidence type="ECO:0000313" key="6">
    <source>
        <dbReference type="EMBL" id="RKQ73520.1"/>
    </source>
</evidence>
<evidence type="ECO:0000256" key="1">
    <source>
        <dbReference type="ARBA" id="ARBA00022692"/>
    </source>
</evidence>
<protein>
    <submittedName>
        <fullName evidence="6">Cyanate permease</fullName>
    </submittedName>
</protein>
<feature type="domain" description="Major facilitator superfamily (MFS) profile" evidence="5">
    <location>
        <begin position="17"/>
        <end position="407"/>
    </location>
</feature>
<dbReference type="RefSeq" id="WP_121218458.1">
    <property type="nucleotide sequence ID" value="NZ_RBIG01000001.1"/>
</dbReference>
<dbReference type="GO" id="GO:0022857">
    <property type="term" value="F:transmembrane transporter activity"/>
    <property type="evidence" value="ECO:0007669"/>
    <property type="project" value="InterPro"/>
</dbReference>
<keyword evidence="2 4" id="KW-1133">Transmembrane helix</keyword>
<dbReference type="AlphaFoldDB" id="A0A420WRA9"/>
<dbReference type="PROSITE" id="PS50850">
    <property type="entry name" value="MFS"/>
    <property type="match status" value="1"/>
</dbReference>
<feature type="transmembrane region" description="Helical" evidence="4">
    <location>
        <begin position="142"/>
        <end position="164"/>
    </location>
</feature>
<feature type="transmembrane region" description="Helical" evidence="4">
    <location>
        <begin position="263"/>
        <end position="281"/>
    </location>
</feature>
<sequence length="411" mass="42559">MTPPTDAASPTPLRWLVLFGVWVVYCCFGLTIAGLAPLIGPITRDLGISNTAMGGVLGIWQLVYIGAAIPCGALLDRMGARWALLLGAMIIAASGYLRGMAEGATLLYLAVALFGIGGPIVSAGAPKVIARWFAGSERGFAMGIYITGPNIGGIVAFSLTNSVLMPAFGGDWRAVLWLWATVSVAGGLLWLMIASLPTIRARDDAEEAAARKDGQGGGVAELLRIPAVPIILVMSVGIFTYNHGLNNWLPELLRVSGMTPAEAGYWAAVPTLIGILGSLVIPRLATPARRLPILAGLFVAAFLSCLLIGTVWQPSLMAGLVLQGIARSSLMTIAILILVETPGIGTRRAGAASGLFFAAAEVGGAGGPFALGMLYDMTGGFQAGLTLLAGLSAAMLLCVALLYRLSRREAA</sequence>
<evidence type="ECO:0000313" key="7">
    <source>
        <dbReference type="Proteomes" id="UP000277424"/>
    </source>
</evidence>
<dbReference type="Proteomes" id="UP000277424">
    <property type="component" value="Unassembled WGS sequence"/>
</dbReference>
<keyword evidence="3 4" id="KW-0472">Membrane</keyword>
<dbReference type="SUPFAM" id="SSF103473">
    <property type="entry name" value="MFS general substrate transporter"/>
    <property type="match status" value="1"/>
</dbReference>
<dbReference type="InterPro" id="IPR036259">
    <property type="entry name" value="MFS_trans_sf"/>
</dbReference>
<dbReference type="Pfam" id="PF07690">
    <property type="entry name" value="MFS_1"/>
    <property type="match status" value="1"/>
</dbReference>
<evidence type="ECO:0000259" key="5">
    <source>
        <dbReference type="PROSITE" id="PS50850"/>
    </source>
</evidence>
<evidence type="ECO:0000256" key="2">
    <source>
        <dbReference type="ARBA" id="ARBA00022989"/>
    </source>
</evidence>
<feature type="transmembrane region" description="Helical" evidence="4">
    <location>
        <begin position="107"/>
        <end position="130"/>
    </location>
</feature>
<feature type="transmembrane region" description="Helical" evidence="4">
    <location>
        <begin position="176"/>
        <end position="201"/>
    </location>
</feature>
<feature type="transmembrane region" description="Helical" evidence="4">
    <location>
        <begin position="293"/>
        <end position="312"/>
    </location>
</feature>
<accession>A0A420WRA9</accession>
<feature type="transmembrane region" description="Helical" evidence="4">
    <location>
        <begin position="82"/>
        <end position="101"/>
    </location>
</feature>
<dbReference type="InterPro" id="IPR011701">
    <property type="entry name" value="MFS"/>
</dbReference>
<dbReference type="PANTHER" id="PTHR23523">
    <property type="match status" value="1"/>
</dbReference>
<organism evidence="6 7">
    <name type="scientific">Oceanibaculum indicum</name>
    <dbReference type="NCBI Taxonomy" id="526216"/>
    <lineage>
        <taxon>Bacteria</taxon>
        <taxon>Pseudomonadati</taxon>
        <taxon>Pseudomonadota</taxon>
        <taxon>Alphaproteobacteria</taxon>
        <taxon>Rhodospirillales</taxon>
        <taxon>Oceanibaculaceae</taxon>
        <taxon>Oceanibaculum</taxon>
    </lineage>
</organism>
<feature type="transmembrane region" description="Helical" evidence="4">
    <location>
        <begin position="222"/>
        <end position="243"/>
    </location>
</feature>
<feature type="transmembrane region" description="Helical" evidence="4">
    <location>
        <begin position="15"/>
        <end position="40"/>
    </location>
</feature>
<evidence type="ECO:0000256" key="3">
    <source>
        <dbReference type="ARBA" id="ARBA00023136"/>
    </source>
</evidence>
<proteinExistence type="predicted"/>
<dbReference type="Gene3D" id="1.20.1250.20">
    <property type="entry name" value="MFS general substrate transporter like domains"/>
    <property type="match status" value="2"/>
</dbReference>
<keyword evidence="1 4" id="KW-0812">Transmembrane</keyword>
<feature type="transmembrane region" description="Helical" evidence="4">
    <location>
        <begin position="351"/>
        <end position="375"/>
    </location>
</feature>
<dbReference type="InterPro" id="IPR020846">
    <property type="entry name" value="MFS_dom"/>
</dbReference>
<dbReference type="InterPro" id="IPR052524">
    <property type="entry name" value="MFS_Cyanate_Porter"/>
</dbReference>
<feature type="transmembrane region" description="Helical" evidence="4">
    <location>
        <begin position="381"/>
        <end position="403"/>
    </location>
</feature>